<gene>
    <name evidence="6" type="ORF">GCM10022223_67380</name>
</gene>
<evidence type="ECO:0000313" key="6">
    <source>
        <dbReference type="EMBL" id="GAA3638852.1"/>
    </source>
</evidence>
<feature type="region of interest" description="Disordered" evidence="4">
    <location>
        <begin position="1"/>
        <end position="22"/>
    </location>
</feature>
<dbReference type="PRINTS" id="PR00032">
    <property type="entry name" value="HTHARAC"/>
</dbReference>
<dbReference type="EMBL" id="BAAAZO010000012">
    <property type="protein sequence ID" value="GAA3638852.1"/>
    <property type="molecule type" value="Genomic_DNA"/>
</dbReference>
<dbReference type="PANTHER" id="PTHR11019:SF199">
    <property type="entry name" value="HTH-TYPE TRANSCRIPTIONAL REGULATOR NIMR"/>
    <property type="match status" value="1"/>
</dbReference>
<evidence type="ECO:0000256" key="1">
    <source>
        <dbReference type="ARBA" id="ARBA00023015"/>
    </source>
</evidence>
<name>A0ABP7ARA5_9ACTN</name>
<keyword evidence="3" id="KW-0804">Transcription</keyword>
<dbReference type="SMART" id="SM00342">
    <property type="entry name" value="HTH_ARAC"/>
    <property type="match status" value="1"/>
</dbReference>
<dbReference type="PROSITE" id="PS01124">
    <property type="entry name" value="HTH_ARAC_FAMILY_2"/>
    <property type="match status" value="1"/>
</dbReference>
<accession>A0ABP7ARA5</accession>
<evidence type="ECO:0000313" key="7">
    <source>
        <dbReference type="Proteomes" id="UP001501074"/>
    </source>
</evidence>
<comment type="caution">
    <text evidence="6">The sequence shown here is derived from an EMBL/GenBank/DDBJ whole genome shotgun (WGS) entry which is preliminary data.</text>
</comment>
<proteinExistence type="predicted"/>
<reference evidence="7" key="1">
    <citation type="journal article" date="2019" name="Int. J. Syst. Evol. Microbiol.">
        <title>The Global Catalogue of Microorganisms (GCM) 10K type strain sequencing project: providing services to taxonomists for standard genome sequencing and annotation.</title>
        <authorList>
            <consortium name="The Broad Institute Genomics Platform"/>
            <consortium name="The Broad Institute Genome Sequencing Center for Infectious Disease"/>
            <person name="Wu L."/>
            <person name="Ma J."/>
        </authorList>
    </citation>
    <scope>NUCLEOTIDE SEQUENCE [LARGE SCALE GENOMIC DNA]</scope>
    <source>
        <strain evidence="7">JCM 16902</strain>
    </source>
</reference>
<dbReference type="RefSeq" id="WP_345718906.1">
    <property type="nucleotide sequence ID" value="NZ_BAAAZO010000012.1"/>
</dbReference>
<dbReference type="InterPro" id="IPR018060">
    <property type="entry name" value="HTH_AraC"/>
</dbReference>
<evidence type="ECO:0000256" key="4">
    <source>
        <dbReference type="SAM" id="MobiDB-lite"/>
    </source>
</evidence>
<dbReference type="PROSITE" id="PS00041">
    <property type="entry name" value="HTH_ARAC_FAMILY_1"/>
    <property type="match status" value="1"/>
</dbReference>
<feature type="compositionally biased region" description="Basic and acidic residues" evidence="4">
    <location>
        <begin position="1"/>
        <end position="20"/>
    </location>
</feature>
<organism evidence="6 7">
    <name type="scientific">Kineosporia mesophila</name>
    <dbReference type="NCBI Taxonomy" id="566012"/>
    <lineage>
        <taxon>Bacteria</taxon>
        <taxon>Bacillati</taxon>
        <taxon>Actinomycetota</taxon>
        <taxon>Actinomycetes</taxon>
        <taxon>Kineosporiales</taxon>
        <taxon>Kineosporiaceae</taxon>
        <taxon>Kineosporia</taxon>
    </lineage>
</organism>
<dbReference type="InterPro" id="IPR020449">
    <property type="entry name" value="Tscrpt_reg_AraC-type_HTH"/>
</dbReference>
<feature type="domain" description="HTH araC/xylS-type" evidence="5">
    <location>
        <begin position="182"/>
        <end position="278"/>
    </location>
</feature>
<evidence type="ECO:0000256" key="3">
    <source>
        <dbReference type="ARBA" id="ARBA00023163"/>
    </source>
</evidence>
<protein>
    <recommendedName>
        <fullName evidence="5">HTH araC/xylS-type domain-containing protein</fullName>
    </recommendedName>
</protein>
<dbReference type="SUPFAM" id="SSF46689">
    <property type="entry name" value="Homeodomain-like"/>
    <property type="match status" value="2"/>
</dbReference>
<dbReference type="Pfam" id="PF12833">
    <property type="entry name" value="HTH_18"/>
    <property type="match status" value="1"/>
</dbReference>
<dbReference type="InterPro" id="IPR018062">
    <property type="entry name" value="HTH_AraC-typ_CS"/>
</dbReference>
<dbReference type="PANTHER" id="PTHR11019">
    <property type="entry name" value="HTH-TYPE TRANSCRIPTIONAL REGULATOR NIMR"/>
    <property type="match status" value="1"/>
</dbReference>
<dbReference type="Gene3D" id="1.10.10.60">
    <property type="entry name" value="Homeodomain-like"/>
    <property type="match status" value="1"/>
</dbReference>
<evidence type="ECO:0000256" key="2">
    <source>
        <dbReference type="ARBA" id="ARBA00023125"/>
    </source>
</evidence>
<keyword evidence="2" id="KW-0238">DNA-binding</keyword>
<keyword evidence="1" id="KW-0805">Transcription regulation</keyword>
<dbReference type="InterPro" id="IPR009057">
    <property type="entry name" value="Homeodomain-like_sf"/>
</dbReference>
<evidence type="ECO:0000259" key="5">
    <source>
        <dbReference type="PROSITE" id="PS01124"/>
    </source>
</evidence>
<sequence length="278" mass="30420">MTRVMRDRPRSEHLLPDDARPSGGDVISCDEFGYAPGERGGLVVMRYRSSGPLEFGEGRQDFLHQLYFSPGGLLGGRPGGESQFVGPAEVFWVRRGVLHEVTAGKQQFVYRVCLREEPPALKNRRVGAAGIEPEAAALLRALGSSGVPPARAVKARARVLAGIGATFRELTGTPVNGSGYAMRVAQALTHDPGDPTSLEEWARRLHVSVKTLQRDFVKEFGLSYTQWRTRLRLLASRVLLETSPVTEVARRVGYASTSAFIVAFTREFGVTPGRQRAS</sequence>
<dbReference type="Proteomes" id="UP001501074">
    <property type="component" value="Unassembled WGS sequence"/>
</dbReference>
<keyword evidence="7" id="KW-1185">Reference proteome</keyword>